<dbReference type="SMART" id="SM00255">
    <property type="entry name" value="TIR"/>
    <property type="match status" value="1"/>
</dbReference>
<dbReference type="Proteomes" id="UP001642260">
    <property type="component" value="Unassembled WGS sequence"/>
</dbReference>
<keyword evidence="4" id="KW-1185">Reference proteome</keyword>
<evidence type="ECO:0000256" key="1">
    <source>
        <dbReference type="ARBA" id="ARBA00023027"/>
    </source>
</evidence>
<organism evidence="3 4">
    <name type="scientific">Eruca vesicaria subsp. sativa</name>
    <name type="common">Garden rocket</name>
    <name type="synonym">Eruca sativa</name>
    <dbReference type="NCBI Taxonomy" id="29727"/>
    <lineage>
        <taxon>Eukaryota</taxon>
        <taxon>Viridiplantae</taxon>
        <taxon>Streptophyta</taxon>
        <taxon>Embryophyta</taxon>
        <taxon>Tracheophyta</taxon>
        <taxon>Spermatophyta</taxon>
        <taxon>Magnoliopsida</taxon>
        <taxon>eudicotyledons</taxon>
        <taxon>Gunneridae</taxon>
        <taxon>Pentapetalae</taxon>
        <taxon>rosids</taxon>
        <taxon>malvids</taxon>
        <taxon>Brassicales</taxon>
        <taxon>Brassicaceae</taxon>
        <taxon>Brassiceae</taxon>
        <taxon>Eruca</taxon>
    </lineage>
</organism>
<keyword evidence="1" id="KW-0520">NAD</keyword>
<accession>A0ABC8LCI6</accession>
<dbReference type="Pfam" id="PF01582">
    <property type="entry name" value="TIR"/>
    <property type="match status" value="1"/>
</dbReference>
<evidence type="ECO:0000259" key="2">
    <source>
        <dbReference type="PROSITE" id="PS50104"/>
    </source>
</evidence>
<dbReference type="InterPro" id="IPR035897">
    <property type="entry name" value="Toll_tir_struct_dom_sf"/>
</dbReference>
<dbReference type="EMBL" id="CAKOAT010508487">
    <property type="protein sequence ID" value="CAH8381246.1"/>
    <property type="molecule type" value="Genomic_DNA"/>
</dbReference>
<proteinExistence type="predicted"/>
<dbReference type="Gene3D" id="3.40.50.10140">
    <property type="entry name" value="Toll/interleukin-1 receptor homology (TIR) domain"/>
    <property type="match status" value="1"/>
</dbReference>
<evidence type="ECO:0000313" key="3">
    <source>
        <dbReference type="EMBL" id="CAH8381246.1"/>
    </source>
</evidence>
<name>A0ABC8LCI6_ERUVS</name>
<sequence>MDRKILPPQHQVFINFRGDELRKNFISHLVEALQRNEINVFTDKKEQKGENISNLFKRIEESKIAVAVFSKRYTESKWCLDELVKMKECADLGNLKMTY</sequence>
<dbReference type="InterPro" id="IPR000157">
    <property type="entry name" value="TIR_dom"/>
</dbReference>
<dbReference type="PANTHER" id="PTHR32009">
    <property type="entry name" value="TMV RESISTANCE PROTEIN N-LIKE"/>
    <property type="match status" value="1"/>
</dbReference>
<dbReference type="SUPFAM" id="SSF52200">
    <property type="entry name" value="Toll/Interleukin receptor TIR domain"/>
    <property type="match status" value="1"/>
</dbReference>
<comment type="caution">
    <text evidence="3">The sequence shown here is derived from an EMBL/GenBank/DDBJ whole genome shotgun (WGS) entry which is preliminary data.</text>
</comment>
<dbReference type="AlphaFoldDB" id="A0ABC8LCI6"/>
<dbReference type="PANTHER" id="PTHR32009:SF62">
    <property type="entry name" value="DISEASE RESISTANCE PROTEIN (TIR-NBS-LRR CLASS) FAMILY"/>
    <property type="match status" value="1"/>
</dbReference>
<evidence type="ECO:0000313" key="4">
    <source>
        <dbReference type="Proteomes" id="UP001642260"/>
    </source>
</evidence>
<feature type="domain" description="TIR" evidence="2">
    <location>
        <begin position="8"/>
        <end position="99"/>
    </location>
</feature>
<gene>
    <name evidence="3" type="ORF">ERUC_LOCUS33729</name>
</gene>
<protein>
    <recommendedName>
        <fullName evidence="2">TIR domain-containing protein</fullName>
    </recommendedName>
</protein>
<reference evidence="3 4" key="1">
    <citation type="submission" date="2022-03" db="EMBL/GenBank/DDBJ databases">
        <authorList>
            <person name="Macdonald S."/>
            <person name="Ahmed S."/>
            <person name="Newling K."/>
        </authorList>
    </citation>
    <scope>NUCLEOTIDE SEQUENCE [LARGE SCALE GENOMIC DNA]</scope>
</reference>
<dbReference type="PROSITE" id="PS50104">
    <property type="entry name" value="TIR"/>
    <property type="match status" value="1"/>
</dbReference>